<name>A0A7D7JJ32_9VIRU</name>
<feature type="domain" description="RdRp catalytic" evidence="8">
    <location>
        <begin position="2340"/>
        <end position="2562"/>
    </location>
</feature>
<dbReference type="GO" id="GO:0003968">
    <property type="term" value="F:RNA-directed RNA polymerase activity"/>
    <property type="evidence" value="ECO:0007669"/>
    <property type="project" value="UniProtKB-KW"/>
</dbReference>
<keyword evidence="9" id="KW-0548">Nucleotidyltransferase</keyword>
<feature type="compositionally biased region" description="Polar residues" evidence="7">
    <location>
        <begin position="7"/>
        <end position="22"/>
    </location>
</feature>
<evidence type="ECO:0000313" key="10">
    <source>
        <dbReference type="Proteomes" id="UP000677738"/>
    </source>
</evidence>
<evidence type="ECO:0000313" key="9">
    <source>
        <dbReference type="EMBL" id="QMP82413.1"/>
    </source>
</evidence>
<keyword evidence="3" id="KW-0808">Transferase</keyword>
<organism evidence="9 10">
    <name type="scientific">red goblin roach virus 1</name>
    <dbReference type="NCBI Taxonomy" id="3118717"/>
    <lineage>
        <taxon>Viruses</taxon>
        <taxon>Riboviria</taxon>
        <taxon>Orthornavirae</taxon>
        <taxon>Negarnaviricota</taxon>
        <taxon>Polyploviricotina</taxon>
        <taxon>Bunyaviricetes</taxon>
        <taxon>Hareavirales</taxon>
        <taxon>Nairoviridae</taxon>
        <taxon>Ocetevirus</taxon>
        <taxon>Ocetevirus paratemnopterygis</taxon>
    </lineage>
</organism>
<evidence type="ECO:0000256" key="1">
    <source>
        <dbReference type="ARBA" id="ARBA00012494"/>
    </source>
</evidence>
<accession>A0A7D7JJ32</accession>
<dbReference type="GeneID" id="80550417"/>
<feature type="region of interest" description="Disordered" evidence="7">
    <location>
        <begin position="1"/>
        <end position="25"/>
    </location>
</feature>
<feature type="compositionally biased region" description="Low complexity" evidence="7">
    <location>
        <begin position="1656"/>
        <end position="1673"/>
    </location>
</feature>
<dbReference type="RefSeq" id="YP_010840024.1">
    <property type="nucleotide sequence ID" value="NC_078344.1"/>
</dbReference>
<keyword evidence="10" id="KW-1185">Reference proteome</keyword>
<evidence type="ECO:0000256" key="3">
    <source>
        <dbReference type="ARBA" id="ARBA00022679"/>
    </source>
</evidence>
<dbReference type="Proteomes" id="UP000677738">
    <property type="component" value="Genome"/>
</dbReference>
<reference evidence="9" key="1">
    <citation type="journal article" date="2019" name="PLoS Pathog.">
        <title>Re-assessing the diversity of negative strand RNA viruses in insects.</title>
        <authorList>
            <person name="Kafer S."/>
            <person name="Paraskevopoulou S."/>
            <person name="Zirkel F."/>
            <person name="Wieseke N."/>
            <person name="Donath A."/>
            <person name="Petersen M."/>
            <person name="Jones T.C."/>
            <person name="Liu S."/>
            <person name="Zhou X."/>
            <person name="Middendorf M."/>
            <person name="Junglen S."/>
            <person name="Misof B."/>
            <person name="Drosten C."/>
        </authorList>
    </citation>
    <scope>NUCLEOTIDE SEQUENCE</scope>
    <source>
        <strain evidence="9">OKIAV321</strain>
    </source>
</reference>
<dbReference type="InterPro" id="IPR007099">
    <property type="entry name" value="RNA-dir_pol_NSvirus"/>
</dbReference>
<feature type="region of interest" description="Disordered" evidence="7">
    <location>
        <begin position="1652"/>
        <end position="1673"/>
    </location>
</feature>
<protein>
    <recommendedName>
        <fullName evidence="2">RNA-directed RNA polymerase L</fullName>
        <ecNumber evidence="1">2.7.7.48</ecNumber>
    </recommendedName>
    <alternativeName>
        <fullName evidence="4">Large structural protein</fullName>
    </alternativeName>
    <alternativeName>
        <fullName evidence="6">Replicase</fullName>
    </alternativeName>
    <alternativeName>
        <fullName evidence="5">Transcriptase</fullName>
    </alternativeName>
</protein>
<feature type="compositionally biased region" description="Basic and acidic residues" evidence="7">
    <location>
        <begin position="1562"/>
        <end position="1573"/>
    </location>
</feature>
<keyword evidence="9" id="KW-0696">RNA-directed RNA polymerase</keyword>
<dbReference type="EC" id="2.7.7.48" evidence="1"/>
<dbReference type="GO" id="GO:0039694">
    <property type="term" value="P:viral RNA genome replication"/>
    <property type="evidence" value="ECO:0007669"/>
    <property type="project" value="InterPro"/>
</dbReference>
<evidence type="ECO:0000256" key="4">
    <source>
        <dbReference type="ARBA" id="ARBA00030285"/>
    </source>
</evidence>
<evidence type="ECO:0000256" key="7">
    <source>
        <dbReference type="SAM" id="MobiDB-lite"/>
    </source>
</evidence>
<dbReference type="KEGG" id="vg:80550417"/>
<evidence type="ECO:0000256" key="6">
    <source>
        <dbReference type="ARBA" id="ARBA00031012"/>
    </source>
</evidence>
<dbReference type="EMBL" id="MT153554">
    <property type="protein sequence ID" value="QMP82413.1"/>
    <property type="molecule type" value="Viral_cRNA"/>
</dbReference>
<feature type="region of interest" description="Disordered" evidence="7">
    <location>
        <begin position="1549"/>
        <end position="1574"/>
    </location>
</feature>
<evidence type="ECO:0000256" key="5">
    <source>
        <dbReference type="ARBA" id="ARBA00030436"/>
    </source>
</evidence>
<evidence type="ECO:0000259" key="8">
    <source>
        <dbReference type="PROSITE" id="PS50525"/>
    </source>
</evidence>
<proteinExistence type="predicted"/>
<sequence length="4015" mass="454306">MEMEVTGTGTEPNSLGSNNDPGESSVEKNVPAVGFIRDIFIFHMDFFLNLSTNVIRLGVETDMQADEIKIKGRRLIEELRKSNRPVMYRLIDSQMISTIYVLEGILNHKNWMSMIDNYHSQTLKLVGITTYILGSILLAARPEDEYIVDMMVVQVGRPELLSVFNKILTDWKAFTKRLKEMIDILYGDRHRKIIGIIQACPKTMLDVTSVMEIRKVHSVDKWETIMLETAGAYTVNQATNNEKVNNLLKVVKEVKNIFYGPEYSSPNREVQFESRRQLSKVIENYHNSQQVSKSLREFGIVSSANTISSLVTEVIRALDGGDNSREDSLSLGSLKSELMQMIDSSKQWPPHVMFRILQRDLEPLFEVISPSYKQLLDDSISRSIMSASYPEAWNNAVKIKGLLYEICFAETFGLPYAPEVSKLTLNQIVHILYPNAATTFLRRSAEKHMIRDYKPDFFVPYDPIRLEPRRPRFTRPNLTKSAERFYKTGQTEPVGPEEDENPVIKWLKNTVDINTKLARLLREVTTARERKYKFNRGGVEDKILSDQEVFSKSGLVIIEVGYQTSSESKTIIDSRKWKAAANILSSCGIDCTILTLSESTQEMKVDSWLRKDLSTLVSKAVGSLFSKLIATMPPSLSNILVGDISSQQLRSLSSEFRPKTCPVSKGDLIDCHVQNKAKLFIRPNGTHLPLHFQRKFVKSLITGSLIKESDAHRVKEHLSRNATSIIESVDQSNLCLTKVDDCSPYLFYYSYMKEELESVLERTNVCHELKKLASECNTACKQLINCLKKEDLSDIDASKFKLRTSLSNFIIRKGHHRSIVLHNCGVSEADRCTIPAIFRLLHLCGTKKIQVRYSKDDRYVDEVTKSSIDSVSSLTLPGRNAKQKETKGIIRSILETISGLSQDGFLKTESGLLLSTHKDILLKSNCITGVETGVEKVQVEEEYKIREESTSSQAAPRERKATTVKKQILEKLDSVLKRRDCLTEEAVESLSRMREDIRSTRVTESDKGHQLFKQLRVSSYIHGQALLDSMHLLLFDSVHTDPLKIFFKGKEEKAKQMKLKEERESDYRLVSDNMLSDHLSLCESLTEILENETEIEIIPEVVLKQVRESIQPTTPAGVAWESAQKALDIIRHTRLGRALRLYSYICQTFLIAVSDMSFGGIKVLKVMNSSTNILIQVGKSKATNCPCILMDEGMNSITPRFYLNRSVATLGQSLMACVFTNFVQLMQTSSCFDLLSMPLSDILVKVAEHLPEAVTRIGKFISDSIRQGYNESTAESLYGSGTMPWELPKPEGQIDRQSQLIACHLACLCFVIVPGVIRNSRKDNKVLQMVRHPYMLSLSDFGFPLGVGAKLSSPIRNTCTLVLSRFLAQVCCINLEFAKPKLEEWTKSNWRPTSNTVSISLFPLTCGSDRQFTSDMYFCHWYNKEMDDFQEGSIRVMNEAFEKVMDWEEELSKEIEQFEHLTEVRNSVDKPLSMDDHIQKMVGDDKIATKPKSDLREVNMHICCLLGIKNINTEGVDKDLLQKPHKTVSKVGSGKEKRVQISPVHFRLDRESNPSPEVAEIAPRHQDSNRQTDKTLTQVRDISEIRDTSARSLALEISSLRPRTYADAWRQGVKSIDYPPISDEQRSESNLVRAAGKGTTFKADITENLSEKSIKPADTSSSDSSSVSDSSSTRSKAVSTISVPITVDSETVSATSLKTIQDFDLKLKIEDMRQFSYHSVSLDYILDAAKYVSSKQFPFSCGVPEIIQAFTEISREQYSDINISKSLRTKDNNEQISSISETTSILASSLQKVDLKSYFRTIISKGSMKLAKILSKSTRNTTATSEKSRSFSKLLEALISAPGEERGSQERLVVEALKELKANARLHWKDTVTASLENLLFTDDVSLLFRTTKTLWKDCKRVASAEYKSMFQGSKELLENIKNIQTKTVGRGFINRLNADSILLKNSELISMGRDKITKMVLTEFQKAEDRNESTSRTIHGVSVSSALVAKIMKVFEIVREVYILLEEHKEFKIKYPDASDSERVNQIEELERELIDNNGRTLVLLVVWSLAVSMFNNFTVGGQGFNKYLLQINREVITSASDEFSDIGLDEGPMVKSLFQNKGLNAYAEDLVRALYDNSDPTKYIFDFLIETTQNLFTRDICELVLSFLIKLYFGVRNPLTSLLNTEFEKVTSASELSRAVKNLIARLHGKSLYLDFVTTVSDTVSGSLVVVRRLLGRQSKTVTLPRSVRSKVIYQMYELSVMLRTTNVQEMAFQLALDKTHTFYGGLAPKAQIGGDRDLIVQERKTKVVVHTNEMLCKSLMSESVTNDGLTNPRLKEQILSRASDEMLSSRRLHGSEVTDGLIMFYKVWNVVGDCSKWGPIHETSQFSCAMQQLLKNVEGWCFYSMLVHYKSLFKEIEIPVASIEKVINSLLADDDFRKDAMPKFDSKSIKEFSDIVAEHVKKLWNSNKIVKETVASHLSKGRAAVRSYSHMGQGIHHRQSSLLASLCHFVIDRLVSEFIMGELTPLTCKIEHAGSSDDFSKIIIVSGEISRRLFRALERRSNQVIELSLKYMMGLMRCCQMMVSVKSCVSRFVAEFYSEFDFMGSVSPPFLKFISNQLINHSVSTPNTLHQGTLVESQQALYMGVPLSTNIVFCIFKQSLFIENSLFFFRNWGEVVFQSFPSMGRLFLPSLARLVSGSAGQDELQILIASCERIRNLLLNRIDLIDPEHFRLDNNPQGASFREQIRQHDSAFTARTDNLSDLSEAQTIHSSGGVRLFQTVNNRASVDHSSTTSVSETLHYDTEVQGDQSGLLNVVFWRYYKNSGIRSEGVGSSDRFQKMLDMSDTGTALVDPFLQILPESVVYQVEKLKEMKQKIDSHINSGESSFRDTRYTMAAGLIGASVVTDDYGTEISRLMQALRSKHIIRGLAGGMREISLPIHRQMLRGFFFHNRTGVKGLSHWVSRDNSKYLSGNKSNVPGVERVRVSSFLSKISDSTIIEYYEMLDLLEHLKLTDSVKLDGCESDPESSIYNIPVDLIDLSEAEIVEGAEEAITENGLYLVVHVDKLADYIRLVNRISDDITSSVYRELVSLERREVNSVIQSKGEEMRKTVIYGSGDRKSLSNKIPVLLAAHLSMNAVIDLRPRGLDTSKLNSDLSTLMNQNRFLRQWLEKKLEQLEASSLHSEDSTKRQAQLTARTNEVRNTEQVISECLTYCRLIEHSYSKSIKLFMFSPDDAKDVVTDYALLVQRSTLENCTLLLETGRSISVQDSQIFTVLGVISVVNWLDITEEEKIIFLRKFFQTQISLAYEYAKSHQEGCRWSRLLGTSPMLSEAGSFGDFLLRRSQFYRNTRDSSREESIQNLVQTILGQNSLVPESSISDEKPIIYLYGDQGNRQFTFSNPNGTASGLITRNKLLLVLNGPVEVLLALLERPIMEELRNTGFYSEPSLQRQQFFRLLPSISELGSHAIDGLRFVVLKSDGRYHSVRNLESLSESMRLDARYVSVTNLQQAPRYSKVRSDSSVVDIRFFKRRIEVGVTAAAVTTTLPATWVDLQRNVEELFGKKLKNKLERKTAGHKIWVIRSVFRTEISVSKETIALFHMFSSHFAELMGPQIDLLPNEGRLVLGNSEMVEISDTTLIDLRTELDSGELIEKIKTSESDVPNDVEDKISKLLSEQTGGSSLVIPLHYMLDLLVGDSSKLSFSGFSDGSLSEVGLWHSIISSTKEFNQLETVLSSLIRLKKNEYTSMTYIIGQSCWYESELAVRIERLCDMIGLEKNQWNNLKVVLLIVCNLVETVCLPALGTVNMAAKSIMLPILRVKGTALTHLEPAFVLKCKRDLLECEVSLIWTIKSQGARVSAQEVITATRRTLGQFSEKFANSKHIKAKREKDLLNSKVIRYIMNIDMNSINRTGKSEFFFQWLSSHLATDNSPNNLVGKLLTHILMLVWTSPDNRRVLPKFINEMLVHELIEQPTLLEEGVKQEFDDDEFTLEVLKGLRGSSESLKKEEEEPDDFYNQTLDFTGDAGDIDYNWFDNIV</sequence>
<reference evidence="9" key="2">
    <citation type="submission" date="2020-03" db="EMBL/GenBank/DDBJ databases">
        <authorList>
            <person name="Kafer S."/>
            <person name="Paraskevopoulou S."/>
            <person name="Zirkel F."/>
            <person name="Wieseke N."/>
            <person name="Donath A."/>
            <person name="Petersen M."/>
            <person name="Jones T.C."/>
            <person name="Liu S."/>
            <person name="Zhou X."/>
            <person name="Middendorf M."/>
            <person name="Junglen S."/>
            <person name="Misof B."/>
            <person name="Drosten C."/>
        </authorList>
    </citation>
    <scope>NUCLEOTIDE SEQUENCE</scope>
    <source>
        <strain evidence="9">OKIAV321</strain>
    </source>
</reference>
<evidence type="ECO:0000256" key="2">
    <source>
        <dbReference type="ARBA" id="ARBA00018602"/>
    </source>
</evidence>
<dbReference type="PROSITE" id="PS50525">
    <property type="entry name" value="RDRP_SSRNA_NEG_SEG"/>
    <property type="match status" value="1"/>
</dbReference>